<reference evidence="1" key="1">
    <citation type="journal article" date="2021" name="Open Biol.">
        <title>Shared evolutionary footprints suggest mitochondrial oxidative damage underlies multiple complex I losses in fungi.</title>
        <authorList>
            <person name="Schikora-Tamarit M.A."/>
            <person name="Marcet-Houben M."/>
            <person name="Nosek J."/>
            <person name="Gabaldon T."/>
        </authorList>
    </citation>
    <scope>NUCLEOTIDE SEQUENCE</scope>
    <source>
        <strain evidence="1">CBS6341</strain>
    </source>
</reference>
<dbReference type="Proteomes" id="UP000769528">
    <property type="component" value="Unassembled WGS sequence"/>
</dbReference>
<protein>
    <submittedName>
        <fullName evidence="1">Uncharacterized protein</fullName>
    </submittedName>
</protein>
<accession>A0A9P8PKH6</accession>
<dbReference type="OrthoDB" id="10579705at2759"/>
<comment type="caution">
    <text evidence="1">The sequence shown here is derived from an EMBL/GenBank/DDBJ whole genome shotgun (WGS) entry which is preliminary data.</text>
</comment>
<evidence type="ECO:0000313" key="2">
    <source>
        <dbReference type="Proteomes" id="UP000769528"/>
    </source>
</evidence>
<gene>
    <name evidence="1" type="ORF">WICMUC_003907</name>
</gene>
<proteinExistence type="predicted"/>
<name>A0A9P8PKH6_9ASCO</name>
<reference evidence="1" key="2">
    <citation type="submission" date="2021-01" db="EMBL/GenBank/DDBJ databases">
        <authorList>
            <person name="Schikora-Tamarit M.A."/>
        </authorList>
    </citation>
    <scope>NUCLEOTIDE SEQUENCE</scope>
    <source>
        <strain evidence="1">CBS6341</strain>
    </source>
</reference>
<sequence>MTKILTNNDESAASEIAAVEPVIPTAIPQIKLATPTVIPAQNNEYPVYKLPAEYKVSGEAEESFDEKTIAIIKP</sequence>
<dbReference type="AlphaFoldDB" id="A0A9P8PKH6"/>
<dbReference type="EMBL" id="JAEUBF010001057">
    <property type="protein sequence ID" value="KAH3673074.1"/>
    <property type="molecule type" value="Genomic_DNA"/>
</dbReference>
<keyword evidence="2" id="KW-1185">Reference proteome</keyword>
<evidence type="ECO:0000313" key="1">
    <source>
        <dbReference type="EMBL" id="KAH3673074.1"/>
    </source>
</evidence>
<organism evidence="1 2">
    <name type="scientific">Wickerhamomyces mucosus</name>
    <dbReference type="NCBI Taxonomy" id="1378264"/>
    <lineage>
        <taxon>Eukaryota</taxon>
        <taxon>Fungi</taxon>
        <taxon>Dikarya</taxon>
        <taxon>Ascomycota</taxon>
        <taxon>Saccharomycotina</taxon>
        <taxon>Saccharomycetes</taxon>
        <taxon>Phaffomycetales</taxon>
        <taxon>Wickerhamomycetaceae</taxon>
        <taxon>Wickerhamomyces</taxon>
    </lineage>
</organism>